<reference evidence="2" key="1">
    <citation type="journal article" date="2023" name="Microb. Genom.">
        <title>Mesoterricola silvestris gen. nov., sp. nov., Mesoterricola sediminis sp. nov., Geothrix oryzae sp. nov., Geothrix edaphica sp. nov., Geothrix rubra sp. nov., and Geothrix limicola sp. nov., six novel members of Acidobacteriota isolated from soils.</title>
        <authorList>
            <person name="Weisberg A.J."/>
            <person name="Pearce E."/>
            <person name="Kramer C.G."/>
            <person name="Chang J.H."/>
            <person name="Clarke C.R."/>
        </authorList>
    </citation>
    <scope>NUCLEOTIDE SEQUENCE</scope>
    <source>
        <strain evidence="2">ND06-05F</strain>
    </source>
</reference>
<evidence type="ECO:0000313" key="2">
    <source>
        <dbReference type="EMBL" id="MDX3132725.1"/>
    </source>
</evidence>
<feature type="compositionally biased region" description="Polar residues" evidence="1">
    <location>
        <begin position="45"/>
        <end position="58"/>
    </location>
</feature>
<sequence length="69" mass="6960">MAAARAAGIPVVAAGVPGLIGPEHVRPGATVLHVGVHRTPHGPTRVSTQPTSTRSPHGSTRCPAASKLR</sequence>
<protein>
    <submittedName>
        <fullName evidence="2">Uncharacterized protein</fullName>
    </submittedName>
</protein>
<name>A0AAJ2PS95_9ACTN</name>
<feature type="region of interest" description="Disordered" evidence="1">
    <location>
        <begin position="35"/>
        <end position="69"/>
    </location>
</feature>
<evidence type="ECO:0000313" key="3">
    <source>
        <dbReference type="Proteomes" id="UP001273589"/>
    </source>
</evidence>
<dbReference type="Gene3D" id="3.40.50.720">
    <property type="entry name" value="NAD(P)-binding Rossmann-like Domain"/>
    <property type="match status" value="1"/>
</dbReference>
<evidence type="ECO:0000256" key="1">
    <source>
        <dbReference type="SAM" id="MobiDB-lite"/>
    </source>
</evidence>
<gene>
    <name evidence="2" type="ORF">PV367_23775</name>
</gene>
<dbReference type="RefSeq" id="WP_319693998.1">
    <property type="nucleotide sequence ID" value="NZ_JARAWN010000158.1"/>
</dbReference>
<dbReference type="Proteomes" id="UP001273589">
    <property type="component" value="Unassembled WGS sequence"/>
</dbReference>
<proteinExistence type="predicted"/>
<dbReference type="AlphaFoldDB" id="A0AAJ2PS95"/>
<organism evidence="2 3">
    <name type="scientific">Streptomyces europaeiscabiei</name>
    <dbReference type="NCBI Taxonomy" id="146819"/>
    <lineage>
        <taxon>Bacteria</taxon>
        <taxon>Bacillati</taxon>
        <taxon>Actinomycetota</taxon>
        <taxon>Actinomycetes</taxon>
        <taxon>Kitasatosporales</taxon>
        <taxon>Streptomycetaceae</taxon>
        <taxon>Streptomyces</taxon>
    </lineage>
</organism>
<accession>A0AAJ2PS95</accession>
<dbReference type="EMBL" id="JARAWN010000158">
    <property type="protein sequence ID" value="MDX3132725.1"/>
    <property type="molecule type" value="Genomic_DNA"/>
</dbReference>
<comment type="caution">
    <text evidence="2">The sequence shown here is derived from an EMBL/GenBank/DDBJ whole genome shotgun (WGS) entry which is preliminary data.</text>
</comment>